<accession>A0A330LNQ3</accession>
<gene>
    <name evidence="1" type="ORF">MORIYA_1358</name>
</gene>
<protein>
    <submittedName>
        <fullName evidence="1">Uncharacterized protein</fullName>
    </submittedName>
</protein>
<name>A0A330LNQ3_9GAMM</name>
<dbReference type="KEGG" id="mya:MORIYA_1358"/>
<dbReference type="Proteomes" id="UP000250163">
    <property type="component" value="Chromosome MORIYA"/>
</dbReference>
<reference evidence="2" key="1">
    <citation type="submission" date="2018-05" db="EMBL/GenBank/DDBJ databases">
        <authorList>
            <person name="Cea G.-C."/>
            <person name="William W."/>
        </authorList>
    </citation>
    <scope>NUCLEOTIDE SEQUENCE [LARGE SCALE GENOMIC DNA]</scope>
    <source>
        <strain evidence="2">DB21MT 5</strain>
    </source>
</reference>
<dbReference type="AlphaFoldDB" id="A0A330LNQ3"/>
<proteinExistence type="predicted"/>
<dbReference type="EMBL" id="LS483250">
    <property type="protein sequence ID" value="SQD77836.1"/>
    <property type="molecule type" value="Genomic_DNA"/>
</dbReference>
<keyword evidence="2" id="KW-1185">Reference proteome</keyword>
<organism evidence="1 2">
    <name type="scientific">Moritella yayanosii</name>
    <dbReference type="NCBI Taxonomy" id="69539"/>
    <lineage>
        <taxon>Bacteria</taxon>
        <taxon>Pseudomonadati</taxon>
        <taxon>Pseudomonadota</taxon>
        <taxon>Gammaproteobacteria</taxon>
        <taxon>Alteromonadales</taxon>
        <taxon>Moritellaceae</taxon>
        <taxon>Moritella</taxon>
    </lineage>
</organism>
<evidence type="ECO:0000313" key="1">
    <source>
        <dbReference type="EMBL" id="SQD77836.1"/>
    </source>
</evidence>
<evidence type="ECO:0000313" key="2">
    <source>
        <dbReference type="Proteomes" id="UP000250163"/>
    </source>
</evidence>
<sequence length="39" mass="4506">MIYLTLRKVRIMLSPPLSDMFTKGLSPPFSIFTPPERPK</sequence>